<feature type="transmembrane region" description="Helical" evidence="8">
    <location>
        <begin position="257"/>
        <end position="277"/>
    </location>
</feature>
<sequence>MAASSSVSMTLLLLFVYFSFLLLGHAAHDSAFKSIDLGHPAEDVFPSSLSGASDMQCDRVRISGLSRLKLGSFASAFRVTAVPSVVIPERQHAKIQVCFHWNNSLGLCQCGDDEWKTFQKGVWSSTMSPYEIRYVDVKVLNVSPLSGPVTIAIEEEFQQWRLLCLALGFMLLLLAPVISSWVPFYYSSSMAIGIFLVVLIILFQGMKLLPTGRKNVFYLAVYGSVLGAGSYLAHHFAMFVNSILLSFGLKEEMHNPVAIFLLLGIVLSGAALGYWIVRKFVISEDGDVDGGVAQFVKWAMRIIGATSIFQSSPDAPLALGAFVCCWTACYLISSLKQSYTMNRSYSESGGPWQRQNIQIIGNRTRPEFLSRSSPQDRRWRVSDSHRPGWSNSPVHAGLISPSSGMQNQDYYSTFHKTRNRKKFTKKAWDDFTRDSTRHALAEWASSPEFTDWIMEHADRIQLLPSESSDETVDSESHSTNENVVGSGSRFSFLNWYD</sequence>
<feature type="signal peptide" evidence="9">
    <location>
        <begin position="1"/>
        <end position="26"/>
    </location>
</feature>
<evidence type="ECO:0000256" key="5">
    <source>
        <dbReference type="ARBA" id="ARBA00022989"/>
    </source>
</evidence>
<dbReference type="Proteomes" id="UP000504609">
    <property type="component" value="Unplaced"/>
</dbReference>
<feature type="transmembrane region" description="Helical" evidence="8">
    <location>
        <begin position="184"/>
        <end position="203"/>
    </location>
</feature>
<name>A0A6J1EHJ2_CUCMO</name>
<comment type="similarity">
    <text evidence="2">Belongs to the NEMP family.</text>
</comment>
<dbReference type="PANTHER" id="PTHR31587:SF3">
    <property type="entry name" value="EXPRESSED PROTEIN"/>
    <property type="match status" value="1"/>
</dbReference>
<dbReference type="GeneID" id="111432576"/>
<feature type="chain" id="PRO_5026685450" evidence="9">
    <location>
        <begin position="27"/>
        <end position="497"/>
    </location>
</feature>
<keyword evidence="6 8" id="KW-0472">Membrane</keyword>
<dbReference type="KEGG" id="cmos:111432576"/>
<keyword evidence="4 9" id="KW-0732">Signal</keyword>
<organism evidence="10 11">
    <name type="scientific">Cucurbita moschata</name>
    <name type="common">Winter crookneck squash</name>
    <name type="synonym">Cucurbita pepo var. moschata</name>
    <dbReference type="NCBI Taxonomy" id="3662"/>
    <lineage>
        <taxon>Eukaryota</taxon>
        <taxon>Viridiplantae</taxon>
        <taxon>Streptophyta</taxon>
        <taxon>Embryophyta</taxon>
        <taxon>Tracheophyta</taxon>
        <taxon>Spermatophyta</taxon>
        <taxon>Magnoliopsida</taxon>
        <taxon>eudicotyledons</taxon>
        <taxon>Gunneridae</taxon>
        <taxon>Pentapetalae</taxon>
        <taxon>rosids</taxon>
        <taxon>fabids</taxon>
        <taxon>Cucurbitales</taxon>
        <taxon>Cucurbitaceae</taxon>
        <taxon>Cucurbiteae</taxon>
        <taxon>Cucurbita</taxon>
    </lineage>
</organism>
<evidence type="ECO:0000256" key="4">
    <source>
        <dbReference type="ARBA" id="ARBA00022729"/>
    </source>
</evidence>
<evidence type="ECO:0000313" key="11">
    <source>
        <dbReference type="RefSeq" id="XP_022925295.1"/>
    </source>
</evidence>
<dbReference type="AlphaFoldDB" id="A0A6J1EHJ2"/>
<keyword evidence="5 8" id="KW-1133">Transmembrane helix</keyword>
<accession>A0A6J1EHJ2</accession>
<protein>
    <submittedName>
        <fullName evidence="11">Uncharacterized protein LOC111432576 isoform X1</fullName>
    </submittedName>
</protein>
<feature type="transmembrane region" description="Helical" evidence="8">
    <location>
        <begin position="160"/>
        <end position="178"/>
    </location>
</feature>
<proteinExistence type="inferred from homology"/>
<evidence type="ECO:0000256" key="7">
    <source>
        <dbReference type="ARBA" id="ARBA00023242"/>
    </source>
</evidence>
<dbReference type="Pfam" id="PF10225">
    <property type="entry name" value="NEMP"/>
    <property type="match status" value="1"/>
</dbReference>
<evidence type="ECO:0000256" key="8">
    <source>
        <dbReference type="SAM" id="Phobius"/>
    </source>
</evidence>
<gene>
    <name evidence="11" type="primary">LOC111432576</name>
</gene>
<evidence type="ECO:0000256" key="9">
    <source>
        <dbReference type="SAM" id="SignalP"/>
    </source>
</evidence>
<comment type="subcellular location">
    <subcellularLocation>
        <location evidence="1">Nucleus inner membrane</location>
        <topology evidence="1">Multi-pass membrane protein</topology>
        <orientation evidence="1">Nucleoplasmic side</orientation>
    </subcellularLocation>
</comment>
<keyword evidence="3 8" id="KW-0812">Transmembrane</keyword>
<dbReference type="PANTHER" id="PTHR31587">
    <property type="entry name" value="TRANSMEMBRANE PROTEIN (DUF2215)"/>
    <property type="match status" value="1"/>
</dbReference>
<evidence type="ECO:0000313" key="10">
    <source>
        <dbReference type="Proteomes" id="UP000504609"/>
    </source>
</evidence>
<evidence type="ECO:0000256" key="6">
    <source>
        <dbReference type="ARBA" id="ARBA00023136"/>
    </source>
</evidence>
<keyword evidence="10" id="KW-1185">Reference proteome</keyword>
<evidence type="ECO:0000256" key="3">
    <source>
        <dbReference type="ARBA" id="ARBA00022692"/>
    </source>
</evidence>
<dbReference type="GO" id="GO:0005637">
    <property type="term" value="C:nuclear inner membrane"/>
    <property type="evidence" value="ECO:0007669"/>
    <property type="project" value="UniProtKB-SubCell"/>
</dbReference>
<reference evidence="11" key="1">
    <citation type="submission" date="2025-08" db="UniProtKB">
        <authorList>
            <consortium name="RefSeq"/>
        </authorList>
    </citation>
    <scope>IDENTIFICATION</scope>
    <source>
        <tissue evidence="11">Young leaves</tissue>
    </source>
</reference>
<feature type="transmembrane region" description="Helical" evidence="8">
    <location>
        <begin position="215"/>
        <end position="237"/>
    </location>
</feature>
<dbReference type="InterPro" id="IPR019358">
    <property type="entry name" value="NEMP_fam"/>
</dbReference>
<keyword evidence="7" id="KW-0539">Nucleus</keyword>
<dbReference type="RefSeq" id="XP_022925295.1">
    <property type="nucleotide sequence ID" value="XM_023069527.1"/>
</dbReference>
<evidence type="ECO:0000256" key="1">
    <source>
        <dbReference type="ARBA" id="ARBA00004575"/>
    </source>
</evidence>
<evidence type="ECO:0000256" key="2">
    <source>
        <dbReference type="ARBA" id="ARBA00005748"/>
    </source>
</evidence>